<keyword evidence="8" id="KW-0539">Nucleus</keyword>
<evidence type="ECO:0000256" key="2">
    <source>
        <dbReference type="ARBA" id="ARBA00004496"/>
    </source>
</evidence>
<comment type="catalytic activity">
    <reaction evidence="10">
        <text>N-terminal L-seryl-[histone H2A] + acetyl-CoA = N-terminal N(alpha)-acetyl-L-seryl-[histone H2A] + CoA + H(+)</text>
        <dbReference type="Rhea" id="RHEA:50600"/>
        <dbReference type="Rhea" id="RHEA-COMP:12742"/>
        <dbReference type="Rhea" id="RHEA-COMP:12744"/>
        <dbReference type="ChEBI" id="CHEBI:15378"/>
        <dbReference type="ChEBI" id="CHEBI:57287"/>
        <dbReference type="ChEBI" id="CHEBI:57288"/>
        <dbReference type="ChEBI" id="CHEBI:64738"/>
        <dbReference type="ChEBI" id="CHEBI:83690"/>
        <dbReference type="EC" id="2.3.1.257"/>
    </reaction>
</comment>
<keyword evidence="9" id="KW-0012">Acyltransferase</keyword>
<organism evidence="13 14">
    <name type="scientific">Linnemannia gamsii</name>
    <dbReference type="NCBI Taxonomy" id="64522"/>
    <lineage>
        <taxon>Eukaryota</taxon>
        <taxon>Fungi</taxon>
        <taxon>Fungi incertae sedis</taxon>
        <taxon>Mucoromycota</taxon>
        <taxon>Mortierellomycotina</taxon>
        <taxon>Mortierellomycetes</taxon>
        <taxon>Mortierellales</taxon>
        <taxon>Mortierellaceae</taxon>
        <taxon>Linnemannia</taxon>
    </lineage>
</organism>
<keyword evidence="6" id="KW-0963">Cytoplasm</keyword>
<dbReference type="SUPFAM" id="SSF55729">
    <property type="entry name" value="Acyl-CoA N-acyltransferases (Nat)"/>
    <property type="match status" value="1"/>
</dbReference>
<reference evidence="13 14" key="1">
    <citation type="journal article" date="2020" name="Fungal Divers.">
        <title>Resolving the Mortierellaceae phylogeny through synthesis of multi-gene phylogenetics and phylogenomics.</title>
        <authorList>
            <person name="Vandepol N."/>
            <person name="Liber J."/>
            <person name="Desiro A."/>
            <person name="Na H."/>
            <person name="Kennedy M."/>
            <person name="Barry K."/>
            <person name="Grigoriev I.V."/>
            <person name="Miller A.N."/>
            <person name="O'Donnell K."/>
            <person name="Stajich J.E."/>
            <person name="Bonito G."/>
        </authorList>
    </citation>
    <scope>NUCLEOTIDE SEQUENCE [LARGE SCALE GENOMIC DNA]</scope>
    <source>
        <strain evidence="13 14">AD045</strain>
    </source>
</reference>
<keyword evidence="7" id="KW-0808">Transferase</keyword>
<gene>
    <name evidence="13" type="primary">NAA40</name>
    <name evidence="13" type="ORF">BGZ96_002332</name>
</gene>
<proteinExistence type="inferred from homology"/>
<evidence type="ECO:0000256" key="10">
    <source>
        <dbReference type="ARBA" id="ARBA00047821"/>
    </source>
</evidence>
<dbReference type="EC" id="2.3.1.257" evidence="4"/>
<keyword evidence="14" id="KW-1185">Reference proteome</keyword>
<evidence type="ECO:0000259" key="12">
    <source>
        <dbReference type="PROSITE" id="PS51186"/>
    </source>
</evidence>
<dbReference type="InterPro" id="IPR039949">
    <property type="entry name" value="NAA40"/>
</dbReference>
<evidence type="ECO:0000256" key="8">
    <source>
        <dbReference type="ARBA" id="ARBA00023242"/>
    </source>
</evidence>
<evidence type="ECO:0000256" key="5">
    <source>
        <dbReference type="ARBA" id="ARBA00015043"/>
    </source>
</evidence>
<comment type="caution">
    <text evidence="13">The sequence shown here is derived from an EMBL/GenBank/DDBJ whole genome shotgun (WGS) entry which is preliminary data.</text>
</comment>
<evidence type="ECO:0000313" key="13">
    <source>
        <dbReference type="EMBL" id="KAG0278556.1"/>
    </source>
</evidence>
<name>A0ABQ7JL04_9FUNG</name>
<evidence type="ECO:0000256" key="11">
    <source>
        <dbReference type="ARBA" id="ARBA00049524"/>
    </source>
</evidence>
<dbReference type="CDD" id="cd04301">
    <property type="entry name" value="NAT_SF"/>
    <property type="match status" value="1"/>
</dbReference>
<accession>A0ABQ7JL04</accession>
<dbReference type="PANTHER" id="PTHR20531:SF1">
    <property type="entry name" value="N-ALPHA-ACETYLTRANSFERASE 40"/>
    <property type="match status" value="1"/>
</dbReference>
<evidence type="ECO:0000256" key="3">
    <source>
        <dbReference type="ARBA" id="ARBA00008870"/>
    </source>
</evidence>
<feature type="domain" description="N-acetyltransferase" evidence="12">
    <location>
        <begin position="1"/>
        <end position="136"/>
    </location>
</feature>
<protein>
    <recommendedName>
        <fullName evidence="5">N-alpha-acetyltransferase 40</fullName>
        <ecNumber evidence="4">2.3.1.257</ecNumber>
    </recommendedName>
</protein>
<dbReference type="Proteomes" id="UP001194696">
    <property type="component" value="Unassembled WGS sequence"/>
</dbReference>
<dbReference type="EMBL" id="JAAAIM010001437">
    <property type="protein sequence ID" value="KAG0278556.1"/>
    <property type="molecule type" value="Genomic_DNA"/>
</dbReference>
<dbReference type="Pfam" id="PF00583">
    <property type="entry name" value="Acetyltransf_1"/>
    <property type="match status" value="1"/>
</dbReference>
<evidence type="ECO:0000256" key="1">
    <source>
        <dbReference type="ARBA" id="ARBA00004123"/>
    </source>
</evidence>
<evidence type="ECO:0000256" key="9">
    <source>
        <dbReference type="ARBA" id="ARBA00023315"/>
    </source>
</evidence>
<comment type="catalytic activity">
    <reaction evidence="11">
        <text>N-terminal L-seryl-[histone H4] + acetyl-CoA = N-terminal N(alpha)-acetyl-L-seryl-[histone H4] + CoA + H(+)</text>
        <dbReference type="Rhea" id="RHEA:50596"/>
        <dbReference type="Rhea" id="RHEA-COMP:12740"/>
        <dbReference type="Rhea" id="RHEA-COMP:12743"/>
        <dbReference type="ChEBI" id="CHEBI:15378"/>
        <dbReference type="ChEBI" id="CHEBI:57287"/>
        <dbReference type="ChEBI" id="CHEBI:57288"/>
        <dbReference type="ChEBI" id="CHEBI:64738"/>
        <dbReference type="ChEBI" id="CHEBI:83690"/>
        <dbReference type="EC" id="2.3.1.257"/>
    </reaction>
</comment>
<evidence type="ECO:0000313" key="14">
    <source>
        <dbReference type="Proteomes" id="UP001194696"/>
    </source>
</evidence>
<evidence type="ECO:0000256" key="4">
    <source>
        <dbReference type="ARBA" id="ARBA00012950"/>
    </source>
</evidence>
<evidence type="ECO:0000256" key="6">
    <source>
        <dbReference type="ARBA" id="ARBA00022490"/>
    </source>
</evidence>
<dbReference type="Gene3D" id="3.40.630.30">
    <property type="match status" value="1"/>
</dbReference>
<comment type="similarity">
    <text evidence="3">Belongs to the acetyltransferase family. NAA40 subfamily.</text>
</comment>
<dbReference type="InterPro" id="IPR000182">
    <property type="entry name" value="GNAT_dom"/>
</dbReference>
<comment type="subcellular location">
    <subcellularLocation>
        <location evidence="2">Cytoplasm</location>
    </subcellularLocation>
    <subcellularLocation>
        <location evidence="1">Nucleus</location>
    </subcellularLocation>
</comment>
<dbReference type="PANTHER" id="PTHR20531">
    <property type="entry name" value="N-ALPHA-ACETYLTRANSFERASE 40"/>
    <property type="match status" value="1"/>
</dbReference>
<dbReference type="InterPro" id="IPR016181">
    <property type="entry name" value="Acyl_CoA_acyltransferase"/>
</dbReference>
<sequence>MTPALLSFAIDLVESNMSDLYTNSKDGWCREDKEDEMQDVTSRYLIAFHNNVPVGMVHFQFVDEETMTDRDAEVAYCFEVQIMPGYQRRGIGAYLIGLLETIGRATQMEKVMLTVFKERDDVRIELISSNITNNVY</sequence>
<evidence type="ECO:0000256" key="7">
    <source>
        <dbReference type="ARBA" id="ARBA00022679"/>
    </source>
</evidence>
<dbReference type="PROSITE" id="PS51186">
    <property type="entry name" value="GNAT"/>
    <property type="match status" value="1"/>
</dbReference>